<dbReference type="GO" id="GO:1990904">
    <property type="term" value="C:ribonucleoprotein complex"/>
    <property type="evidence" value="ECO:0007669"/>
    <property type="project" value="UniProtKB-KW"/>
</dbReference>
<dbReference type="InterPro" id="IPR038380">
    <property type="entry name" value="Ribosomal_bS21_sf"/>
</dbReference>
<dbReference type="GO" id="GO:0006412">
    <property type="term" value="P:translation"/>
    <property type="evidence" value="ECO:0007669"/>
    <property type="project" value="InterPro"/>
</dbReference>
<dbReference type="GO" id="GO:0005840">
    <property type="term" value="C:ribosome"/>
    <property type="evidence" value="ECO:0007669"/>
    <property type="project" value="UniProtKB-KW"/>
</dbReference>
<name>A0A0D6R7Z8_ARACU</name>
<evidence type="ECO:0000256" key="1">
    <source>
        <dbReference type="ARBA" id="ARBA00006640"/>
    </source>
</evidence>
<comment type="similarity">
    <text evidence="1">Belongs to the bacterial ribosomal protein bS21 family.</text>
</comment>
<keyword evidence="3" id="KW-0687">Ribonucleoprotein</keyword>
<dbReference type="PANTHER" id="PTHR21109">
    <property type="entry name" value="MITOCHONDRIAL 28S RIBOSOMAL PROTEIN S21"/>
    <property type="match status" value="1"/>
</dbReference>
<proteinExistence type="inferred from homology"/>
<dbReference type="Pfam" id="PF01165">
    <property type="entry name" value="Ribosomal_S21"/>
    <property type="match status" value="1"/>
</dbReference>
<dbReference type="HAMAP" id="MF_00358">
    <property type="entry name" value="Ribosomal_bS21"/>
    <property type="match status" value="1"/>
</dbReference>
<feature type="compositionally biased region" description="Acidic residues" evidence="4">
    <location>
        <begin position="173"/>
        <end position="198"/>
    </location>
</feature>
<dbReference type="GO" id="GO:0003735">
    <property type="term" value="F:structural constituent of ribosome"/>
    <property type="evidence" value="ECO:0007669"/>
    <property type="project" value="InterPro"/>
</dbReference>
<feature type="compositionally biased region" description="Basic residues" evidence="4">
    <location>
        <begin position="143"/>
        <end position="169"/>
    </location>
</feature>
<evidence type="ECO:0008006" key="6">
    <source>
        <dbReference type="Google" id="ProtNLM"/>
    </source>
</evidence>
<accession>A0A0D6R7Z8</accession>
<feature type="region of interest" description="Disordered" evidence="4">
    <location>
        <begin position="53"/>
        <end position="84"/>
    </location>
</feature>
<evidence type="ECO:0000256" key="4">
    <source>
        <dbReference type="SAM" id="MobiDB-lite"/>
    </source>
</evidence>
<dbReference type="EMBL" id="GCKF01016548">
    <property type="protein sequence ID" value="JAG98876.1"/>
    <property type="molecule type" value="Transcribed_RNA"/>
</dbReference>
<evidence type="ECO:0000256" key="3">
    <source>
        <dbReference type="ARBA" id="ARBA00023274"/>
    </source>
</evidence>
<dbReference type="PRINTS" id="PR00976">
    <property type="entry name" value="RIBOSOMALS21"/>
</dbReference>
<reference evidence="5" key="1">
    <citation type="submission" date="2015-03" db="EMBL/GenBank/DDBJ databases">
        <title>A transcriptome of Araucaria cunninghamii, an australian fine timber species.</title>
        <authorList>
            <person name="Jing Yi C.J.Y."/>
            <person name="Yin San L.Y.S."/>
            <person name="Abdul Karim S.S."/>
            <person name="Wan Azmi N.N."/>
            <person name="Hercus R.R."/>
            <person name="Croft L.L."/>
        </authorList>
    </citation>
    <scope>NUCLEOTIDE SEQUENCE</scope>
    <source>
        <strain evidence="5">MI0301</strain>
        <tissue evidence="5">Leaf</tissue>
    </source>
</reference>
<keyword evidence="2" id="KW-0689">Ribosomal protein</keyword>
<dbReference type="InterPro" id="IPR001911">
    <property type="entry name" value="Ribosomal_bS21"/>
</dbReference>
<dbReference type="Gene3D" id="1.20.5.1150">
    <property type="entry name" value="Ribosomal protein S8"/>
    <property type="match status" value="1"/>
</dbReference>
<protein>
    <recommendedName>
        <fullName evidence="6">30S ribosomal protein S21, chloroplastic</fullName>
    </recommendedName>
</protein>
<dbReference type="PANTHER" id="PTHR21109:SF0">
    <property type="entry name" value="SMALL RIBOSOMAL SUBUNIT PROTEIN BS21M"/>
    <property type="match status" value="1"/>
</dbReference>
<sequence>MASSMRGSPLPLPLFSRPIKTQIRLPNSSLASLSLCKTYPKVVSLYTTSSTAKPINSQTQRQETQRQEEVGKVPSFPESEGDRVKRAMNPSLPYANIMGFKGPYNVQIFVDENESEDSITSRFRREVLKEGILQECKRRRYHENRQDIKKRKVRDAQRRNGRGRRSSRRRQTDDDEYDDDDDDDDDDNWELPEEDIGF</sequence>
<organism evidence="5">
    <name type="scientific">Araucaria cunninghamii</name>
    <name type="common">Hoop pine</name>
    <name type="synonym">Moreton Bay pine</name>
    <dbReference type="NCBI Taxonomy" id="56994"/>
    <lineage>
        <taxon>Eukaryota</taxon>
        <taxon>Viridiplantae</taxon>
        <taxon>Streptophyta</taxon>
        <taxon>Embryophyta</taxon>
        <taxon>Tracheophyta</taxon>
        <taxon>Spermatophyta</taxon>
        <taxon>Pinopsida</taxon>
        <taxon>Pinidae</taxon>
        <taxon>Conifers II</taxon>
        <taxon>Araucariales</taxon>
        <taxon>Araucariaceae</taxon>
        <taxon>Araucaria</taxon>
    </lineage>
</organism>
<feature type="region of interest" description="Disordered" evidence="4">
    <location>
        <begin position="143"/>
        <end position="198"/>
    </location>
</feature>
<evidence type="ECO:0000256" key="2">
    <source>
        <dbReference type="ARBA" id="ARBA00022980"/>
    </source>
</evidence>
<dbReference type="AlphaFoldDB" id="A0A0D6R7Z8"/>
<evidence type="ECO:0000313" key="5">
    <source>
        <dbReference type="EMBL" id="JAG98876.1"/>
    </source>
</evidence>
<dbReference type="NCBIfam" id="TIGR00030">
    <property type="entry name" value="S21p"/>
    <property type="match status" value="1"/>
</dbReference>